<dbReference type="EMBL" id="CADCTT010000123">
    <property type="protein sequence ID" value="CAA9298948.1"/>
    <property type="molecule type" value="Genomic_DNA"/>
</dbReference>
<name>A0A6J4K8Q9_9ACTN</name>
<gene>
    <name evidence="1" type="ORF">AVDCRST_MAG61-810</name>
</gene>
<reference evidence="1" key="1">
    <citation type="submission" date="2020-02" db="EMBL/GenBank/DDBJ databases">
        <authorList>
            <person name="Meier V. D."/>
        </authorList>
    </citation>
    <scope>NUCLEOTIDE SEQUENCE</scope>
    <source>
        <strain evidence="1">AVDCRST_MAG61</strain>
    </source>
</reference>
<sequence>MPTVSLHYWAGARAAAGTAEERWEVDTVREALQRAAAERDPRFARVLAACSLLVDGLAAHDADLDRVLTGAVRVEVLPPFAGGQLESTAPLSDMWTIVPSSGTDGWADRFRAVT</sequence>
<dbReference type="InterPro" id="IPR012675">
    <property type="entry name" value="Beta-grasp_dom_sf"/>
</dbReference>
<evidence type="ECO:0000313" key="1">
    <source>
        <dbReference type="EMBL" id="CAA9298948.1"/>
    </source>
</evidence>
<dbReference type="SUPFAM" id="SSF54285">
    <property type="entry name" value="MoaD/ThiS"/>
    <property type="match status" value="1"/>
</dbReference>
<protein>
    <submittedName>
        <fullName evidence="1">Uncharacterized protein</fullName>
    </submittedName>
</protein>
<proteinExistence type="predicted"/>
<dbReference type="Gene3D" id="3.10.20.30">
    <property type="match status" value="1"/>
</dbReference>
<organism evidence="1">
    <name type="scientific">uncultured Friedmanniella sp</name>
    <dbReference type="NCBI Taxonomy" id="335381"/>
    <lineage>
        <taxon>Bacteria</taxon>
        <taxon>Bacillati</taxon>
        <taxon>Actinomycetota</taxon>
        <taxon>Actinomycetes</taxon>
        <taxon>Propionibacteriales</taxon>
        <taxon>Nocardioidaceae</taxon>
        <taxon>Friedmanniella</taxon>
        <taxon>environmental samples</taxon>
    </lineage>
</organism>
<dbReference type="AlphaFoldDB" id="A0A6J4K8Q9"/>
<dbReference type="InterPro" id="IPR016155">
    <property type="entry name" value="Mopterin_synth/thiamin_S_b"/>
</dbReference>
<accession>A0A6J4K8Q9</accession>